<protein>
    <recommendedName>
        <fullName evidence="1">START domain-containing protein</fullName>
    </recommendedName>
</protein>
<proteinExistence type="predicted"/>
<dbReference type="InterPro" id="IPR002913">
    <property type="entry name" value="START_lipid-bd_dom"/>
</dbReference>
<evidence type="ECO:0000259" key="1">
    <source>
        <dbReference type="Pfam" id="PF01852"/>
    </source>
</evidence>
<dbReference type="Gene3D" id="3.30.530.20">
    <property type="match status" value="1"/>
</dbReference>
<accession>A0AAD9R0Z3</accession>
<reference evidence="2" key="2">
    <citation type="journal article" date="2023" name="Science">
        <title>Genomic signatures of disease resistance in endangered staghorn corals.</title>
        <authorList>
            <person name="Vollmer S.V."/>
            <person name="Selwyn J.D."/>
            <person name="Despard B.A."/>
            <person name="Roesel C.L."/>
        </authorList>
    </citation>
    <scope>NUCLEOTIDE SEQUENCE</scope>
    <source>
        <strain evidence="2">K2</strain>
    </source>
</reference>
<dbReference type="Proteomes" id="UP001249851">
    <property type="component" value="Unassembled WGS sequence"/>
</dbReference>
<sequence length="236" mass="27475">MESSFDFQTLIAQARWYKEDLEKVGWSKQGNYPGFIAWTKSFPEEEVPVKVLFKFDLAMPPEYVLKMLDPSTFDTRPKWDDVFKDVQVLESNVHGEFVTYYRTAASWPVSSRSFVLLVSPIKEIDWCGQRCFIMFQKNAEHASKPLEEEECIRVHNGGNFLVAIPDDKEPTSKSQVFGLSTNIYNGWLPNWEYLHGKIILKSIGKLAEKMVKGYHMLYRGEDKSSDETRERRLILK</sequence>
<reference evidence="2" key="1">
    <citation type="journal article" date="2023" name="G3 (Bethesda)">
        <title>Whole genome assembly and annotation of the endangered Caribbean coral Acropora cervicornis.</title>
        <authorList>
            <person name="Selwyn J.D."/>
            <person name="Vollmer S.V."/>
        </authorList>
    </citation>
    <scope>NUCLEOTIDE SEQUENCE</scope>
    <source>
        <strain evidence="2">K2</strain>
    </source>
</reference>
<dbReference type="InterPro" id="IPR023393">
    <property type="entry name" value="START-like_dom_sf"/>
</dbReference>
<feature type="domain" description="START" evidence="1">
    <location>
        <begin position="76"/>
        <end position="193"/>
    </location>
</feature>
<organism evidence="2 3">
    <name type="scientific">Acropora cervicornis</name>
    <name type="common">Staghorn coral</name>
    <dbReference type="NCBI Taxonomy" id="6130"/>
    <lineage>
        <taxon>Eukaryota</taxon>
        <taxon>Metazoa</taxon>
        <taxon>Cnidaria</taxon>
        <taxon>Anthozoa</taxon>
        <taxon>Hexacorallia</taxon>
        <taxon>Scleractinia</taxon>
        <taxon>Astrocoeniina</taxon>
        <taxon>Acroporidae</taxon>
        <taxon>Acropora</taxon>
    </lineage>
</organism>
<dbReference type="CDD" id="cd00177">
    <property type="entry name" value="START"/>
    <property type="match status" value="1"/>
</dbReference>
<dbReference type="GO" id="GO:0008289">
    <property type="term" value="F:lipid binding"/>
    <property type="evidence" value="ECO:0007669"/>
    <property type="project" value="InterPro"/>
</dbReference>
<gene>
    <name evidence="2" type="ORF">P5673_003661</name>
</gene>
<name>A0AAD9R0Z3_ACRCE</name>
<dbReference type="EMBL" id="JARQWQ010000006">
    <property type="protein sequence ID" value="KAK2571102.1"/>
    <property type="molecule type" value="Genomic_DNA"/>
</dbReference>
<dbReference type="SUPFAM" id="SSF55961">
    <property type="entry name" value="Bet v1-like"/>
    <property type="match status" value="1"/>
</dbReference>
<dbReference type="Pfam" id="PF01852">
    <property type="entry name" value="START"/>
    <property type="match status" value="1"/>
</dbReference>
<keyword evidence="3" id="KW-1185">Reference proteome</keyword>
<evidence type="ECO:0000313" key="3">
    <source>
        <dbReference type="Proteomes" id="UP001249851"/>
    </source>
</evidence>
<evidence type="ECO:0000313" key="2">
    <source>
        <dbReference type="EMBL" id="KAK2571102.1"/>
    </source>
</evidence>
<dbReference type="AlphaFoldDB" id="A0AAD9R0Z3"/>
<comment type="caution">
    <text evidence="2">The sequence shown here is derived from an EMBL/GenBank/DDBJ whole genome shotgun (WGS) entry which is preliminary data.</text>
</comment>